<dbReference type="AlphaFoldDB" id="R7VGG0"/>
<reference evidence="3" key="1">
    <citation type="submission" date="2012-12" db="EMBL/GenBank/DDBJ databases">
        <authorList>
            <person name="Hellsten U."/>
            <person name="Grimwood J."/>
            <person name="Chapman J.A."/>
            <person name="Shapiro H."/>
            <person name="Aerts A."/>
            <person name="Otillar R.P."/>
            <person name="Terry A.Y."/>
            <person name="Boore J.L."/>
            <person name="Simakov O."/>
            <person name="Marletaz F."/>
            <person name="Cho S.-J."/>
            <person name="Edsinger-Gonzales E."/>
            <person name="Havlak P."/>
            <person name="Kuo D.-H."/>
            <person name="Larsson T."/>
            <person name="Lv J."/>
            <person name="Arendt D."/>
            <person name="Savage R."/>
            <person name="Osoegawa K."/>
            <person name="de Jong P."/>
            <person name="Lindberg D.R."/>
            <person name="Seaver E.C."/>
            <person name="Weisblat D.A."/>
            <person name="Putnam N.H."/>
            <person name="Grigoriev I.V."/>
            <person name="Rokhsar D.S."/>
        </authorList>
    </citation>
    <scope>NUCLEOTIDE SEQUENCE</scope>
    <source>
        <strain evidence="3">I ESC-2004</strain>
    </source>
</reference>
<proteinExistence type="predicted"/>
<gene>
    <name evidence="1" type="ORF">CAPTEDRAFT_222535</name>
</gene>
<dbReference type="HOGENOM" id="CLU_2006039_0_0_1"/>
<reference evidence="2" key="3">
    <citation type="submission" date="2015-06" db="UniProtKB">
        <authorList>
            <consortium name="EnsemblMetazoa"/>
        </authorList>
    </citation>
    <scope>IDENTIFICATION</scope>
</reference>
<keyword evidence="3" id="KW-1185">Reference proteome</keyword>
<name>R7VGG0_CAPTE</name>
<dbReference type="EMBL" id="KB292234">
    <property type="protein sequence ID" value="ELU17938.1"/>
    <property type="molecule type" value="Genomic_DNA"/>
</dbReference>
<protein>
    <submittedName>
        <fullName evidence="1 2">Uncharacterized protein</fullName>
    </submittedName>
</protein>
<accession>R7VGG0</accession>
<dbReference type="EMBL" id="AMQN01003931">
    <property type="status" value="NOT_ANNOTATED_CDS"/>
    <property type="molecule type" value="Genomic_DNA"/>
</dbReference>
<dbReference type="EnsemblMetazoa" id="CapteT222535">
    <property type="protein sequence ID" value="CapteP222535"/>
    <property type="gene ID" value="CapteG222535"/>
</dbReference>
<organism evidence="1">
    <name type="scientific">Capitella teleta</name>
    <name type="common">Polychaete worm</name>
    <dbReference type="NCBI Taxonomy" id="283909"/>
    <lineage>
        <taxon>Eukaryota</taxon>
        <taxon>Metazoa</taxon>
        <taxon>Spiralia</taxon>
        <taxon>Lophotrochozoa</taxon>
        <taxon>Annelida</taxon>
        <taxon>Polychaeta</taxon>
        <taxon>Sedentaria</taxon>
        <taxon>Scolecida</taxon>
        <taxon>Capitellidae</taxon>
        <taxon>Capitella</taxon>
    </lineage>
</organism>
<evidence type="ECO:0000313" key="3">
    <source>
        <dbReference type="Proteomes" id="UP000014760"/>
    </source>
</evidence>
<dbReference type="Proteomes" id="UP000014760">
    <property type="component" value="Unassembled WGS sequence"/>
</dbReference>
<reference evidence="1 3" key="2">
    <citation type="journal article" date="2013" name="Nature">
        <title>Insights into bilaterian evolution from three spiralian genomes.</title>
        <authorList>
            <person name="Simakov O."/>
            <person name="Marletaz F."/>
            <person name="Cho S.J."/>
            <person name="Edsinger-Gonzales E."/>
            <person name="Havlak P."/>
            <person name="Hellsten U."/>
            <person name="Kuo D.H."/>
            <person name="Larsson T."/>
            <person name="Lv J."/>
            <person name="Arendt D."/>
            <person name="Savage R."/>
            <person name="Osoegawa K."/>
            <person name="de Jong P."/>
            <person name="Grimwood J."/>
            <person name="Chapman J.A."/>
            <person name="Shapiro H."/>
            <person name="Aerts A."/>
            <person name="Otillar R.P."/>
            <person name="Terry A.Y."/>
            <person name="Boore J.L."/>
            <person name="Grigoriev I.V."/>
            <person name="Lindberg D.R."/>
            <person name="Seaver E.C."/>
            <person name="Weisblat D.A."/>
            <person name="Putnam N.H."/>
            <person name="Rokhsar D.S."/>
        </authorList>
    </citation>
    <scope>NUCLEOTIDE SEQUENCE</scope>
    <source>
        <strain evidence="1 3">I ESC-2004</strain>
    </source>
</reference>
<evidence type="ECO:0000313" key="1">
    <source>
        <dbReference type="EMBL" id="ELU17938.1"/>
    </source>
</evidence>
<sequence>MTSRLCAVPGKSFLEDRRTGKVELCIRVNSAIEALTPFPCACVESIFALGLSDVGPTNGRTNRAYSQDVEAGIQSTSGTSNNNSDFASKVVTIPCLIAHSDGSVRGLVRFERATAADAPLRMRV</sequence>
<evidence type="ECO:0000313" key="2">
    <source>
        <dbReference type="EnsemblMetazoa" id="CapteP222535"/>
    </source>
</evidence>